<dbReference type="SUPFAM" id="SSF56112">
    <property type="entry name" value="Protein kinase-like (PK-like)"/>
    <property type="match status" value="1"/>
</dbReference>
<evidence type="ECO:0000259" key="15">
    <source>
        <dbReference type="PROSITE" id="PS51190"/>
    </source>
</evidence>
<keyword evidence="10" id="KW-0234">DNA repair</keyword>
<dbReference type="Pfam" id="PF02259">
    <property type="entry name" value="FAT"/>
    <property type="match status" value="1"/>
</dbReference>
<dbReference type="AlphaFoldDB" id="A0A7G2C8Z7"/>
<keyword evidence="5" id="KW-0808">Transferase</keyword>
<dbReference type="GO" id="GO:0006281">
    <property type="term" value="P:DNA repair"/>
    <property type="evidence" value="ECO:0007669"/>
    <property type="project" value="UniProtKB-KW"/>
</dbReference>
<sequence length="831" mass="93746">MDGHGPLDENVATLEKQRWSVVLALHSNCREGYAQSYNFVVLSHALADLEIAGELLGKRGGPLKKADLNELVCVLNKRMESTEFSLEGREPLLSLHRSIYRSVGLDKEVADTWLKNAALLRDAGFYDAAWSAIQQVNISHVSHVDSSYYVMAADLLRDTNNKRQAIDFARLHSQNQNLPAAVRSELKVRTTKWTLEVGSQTPAEVIASFQAALNVYESEDVHYNLARFYDQLYTVASEGSAGRTGSQHTAALFESIKQYAILAVQHYGKALLIGFATVSVSLPRMLTLWFDSSTDLQKMAADTFSPHGNKGDATPDRVLKELNIMMEGYLKGYGNARPIASAILVTALPQLLSRITHNCKDVVLLITKTVVNLMLQFPQPCLWMVLPIAFGKQKARSDVVKTQIISVFKQHEQNQKVLGDAFSIFTSLMELCNAPPANFTGTGKIRKMPFIQRVEKIFPTANFILPTLANLTPSIPAGIHGDDPYTVRTTFHHFDDKVDIMSSLQKPKKIQIHTNEGEEVSFLCKAKDEPRKDIRMMEIAALMNTCFLNDPDAYRRGFALRRYCIAALADDCAMIEWVNKIETLRHVVNNCYLLDGTGARISQVKTWYSKVESKELKKMDMFTQLILPAAPPVLHQWFDRRFTNNQEWFEARKLYTKSTALWSIAGHIVGLGDRHGENLMLDVRTGEMMHVDFACMFDKGETLEVPERVRFRLTQNLIDGMGIIGADGPFRSNCEIALRVQVKSKDAVMSVVETLLYDPLVEWTNTRSHVDPKHLIQRVKRRLDGYLDLFSVPPQRDTLSLNIEGQVSKLISHSSALENLSEMYVWWMAWV</sequence>
<name>A0A7G2C8Z7_9TRYP</name>
<organism evidence="16 17">
    <name type="scientific">Angomonas deanei</name>
    <dbReference type="NCBI Taxonomy" id="59799"/>
    <lineage>
        <taxon>Eukaryota</taxon>
        <taxon>Discoba</taxon>
        <taxon>Euglenozoa</taxon>
        <taxon>Kinetoplastea</taxon>
        <taxon>Metakinetoplastina</taxon>
        <taxon>Trypanosomatida</taxon>
        <taxon>Trypanosomatidae</taxon>
        <taxon>Strigomonadinae</taxon>
        <taxon>Angomonas</taxon>
    </lineage>
</organism>
<dbReference type="GO" id="GO:0000723">
    <property type="term" value="P:telomere maintenance"/>
    <property type="evidence" value="ECO:0007669"/>
    <property type="project" value="TreeGrafter"/>
</dbReference>
<keyword evidence="7" id="KW-0227">DNA damage</keyword>
<evidence type="ECO:0000256" key="3">
    <source>
        <dbReference type="ARBA" id="ARBA00012513"/>
    </source>
</evidence>
<dbReference type="PANTHER" id="PTHR11139">
    <property type="entry name" value="ATAXIA TELANGIECTASIA MUTATED ATM -RELATED"/>
    <property type="match status" value="1"/>
</dbReference>
<accession>A0A7G2C8Z7</accession>
<evidence type="ECO:0000256" key="7">
    <source>
        <dbReference type="ARBA" id="ARBA00022763"/>
    </source>
</evidence>
<gene>
    <name evidence="16" type="ORF">ADEAN_000375100</name>
</gene>
<dbReference type="InterPro" id="IPR014009">
    <property type="entry name" value="PIK_FAT"/>
</dbReference>
<keyword evidence="6" id="KW-0547">Nucleotide-binding</keyword>
<dbReference type="PROSITE" id="PS51190">
    <property type="entry name" value="FATC"/>
    <property type="match status" value="1"/>
</dbReference>
<dbReference type="Proteomes" id="UP000515908">
    <property type="component" value="Chromosome 06"/>
</dbReference>
<protein>
    <recommendedName>
        <fullName evidence="12">Serine/threonine-protein kinase ATR</fullName>
        <ecNumber evidence="3">2.7.11.1</ecNumber>
    </recommendedName>
</protein>
<evidence type="ECO:0000256" key="10">
    <source>
        <dbReference type="ARBA" id="ARBA00023204"/>
    </source>
</evidence>
<dbReference type="Gene3D" id="1.10.1070.11">
    <property type="entry name" value="Phosphatidylinositol 3-/4-kinase, catalytic domain"/>
    <property type="match status" value="1"/>
</dbReference>
<evidence type="ECO:0000256" key="11">
    <source>
        <dbReference type="ARBA" id="ARBA00023242"/>
    </source>
</evidence>
<evidence type="ECO:0000256" key="12">
    <source>
        <dbReference type="ARBA" id="ARBA00024420"/>
    </source>
</evidence>
<dbReference type="InterPro" id="IPR011009">
    <property type="entry name" value="Kinase-like_dom_sf"/>
</dbReference>
<evidence type="ECO:0000259" key="13">
    <source>
        <dbReference type="PROSITE" id="PS50290"/>
    </source>
</evidence>
<evidence type="ECO:0000313" key="16">
    <source>
        <dbReference type="EMBL" id="CAD2216290.1"/>
    </source>
</evidence>
<dbReference type="SMART" id="SM01343">
    <property type="entry name" value="FATC"/>
    <property type="match status" value="1"/>
</dbReference>
<dbReference type="InterPro" id="IPR057564">
    <property type="entry name" value="HEAT_ATR"/>
</dbReference>
<evidence type="ECO:0000256" key="9">
    <source>
        <dbReference type="ARBA" id="ARBA00022840"/>
    </source>
</evidence>
<evidence type="ECO:0000256" key="8">
    <source>
        <dbReference type="ARBA" id="ARBA00022777"/>
    </source>
</evidence>
<dbReference type="Pfam" id="PF00454">
    <property type="entry name" value="PI3_PI4_kinase"/>
    <property type="match status" value="1"/>
</dbReference>
<evidence type="ECO:0000256" key="4">
    <source>
        <dbReference type="ARBA" id="ARBA00022527"/>
    </source>
</evidence>
<dbReference type="PANTHER" id="PTHR11139:SF69">
    <property type="entry name" value="SERINE_THREONINE-PROTEIN KINASE ATR"/>
    <property type="match status" value="1"/>
</dbReference>
<evidence type="ECO:0000256" key="6">
    <source>
        <dbReference type="ARBA" id="ARBA00022741"/>
    </source>
</evidence>
<feature type="domain" description="PI3K/PI4K catalytic" evidence="13">
    <location>
        <begin position="494"/>
        <end position="806"/>
    </location>
</feature>
<keyword evidence="17" id="KW-1185">Reference proteome</keyword>
<keyword evidence="8 16" id="KW-0418">Kinase</keyword>
<dbReference type="Pfam" id="PF23593">
    <property type="entry name" value="HEAT_ATR"/>
    <property type="match status" value="1"/>
</dbReference>
<dbReference type="PROSITE" id="PS50290">
    <property type="entry name" value="PI3_4_KINASE_3"/>
    <property type="match status" value="1"/>
</dbReference>
<evidence type="ECO:0000313" key="17">
    <source>
        <dbReference type="Proteomes" id="UP000515908"/>
    </source>
</evidence>
<dbReference type="GO" id="GO:0004674">
    <property type="term" value="F:protein serine/threonine kinase activity"/>
    <property type="evidence" value="ECO:0007669"/>
    <property type="project" value="UniProtKB-KW"/>
</dbReference>
<dbReference type="GO" id="GO:0000077">
    <property type="term" value="P:DNA damage checkpoint signaling"/>
    <property type="evidence" value="ECO:0007669"/>
    <property type="project" value="TreeGrafter"/>
</dbReference>
<dbReference type="InterPro" id="IPR000403">
    <property type="entry name" value="PI3/4_kinase_cat_dom"/>
</dbReference>
<dbReference type="Pfam" id="PF02260">
    <property type="entry name" value="FATC"/>
    <property type="match status" value="1"/>
</dbReference>
<keyword evidence="11" id="KW-0539">Nucleus</keyword>
<keyword evidence="4" id="KW-0723">Serine/threonine-protein kinase</keyword>
<dbReference type="InterPro" id="IPR003151">
    <property type="entry name" value="PIK-rel_kinase_FAT"/>
</dbReference>
<dbReference type="GO" id="GO:0005524">
    <property type="term" value="F:ATP binding"/>
    <property type="evidence" value="ECO:0007669"/>
    <property type="project" value="UniProtKB-KW"/>
</dbReference>
<evidence type="ECO:0000256" key="5">
    <source>
        <dbReference type="ARBA" id="ARBA00022679"/>
    </source>
</evidence>
<dbReference type="PROSITE" id="PS51189">
    <property type="entry name" value="FAT"/>
    <property type="match status" value="1"/>
</dbReference>
<dbReference type="Gene3D" id="3.30.1010.10">
    <property type="entry name" value="Phosphatidylinositol 3-kinase Catalytic Subunit, Chain A, domain 4"/>
    <property type="match status" value="1"/>
</dbReference>
<keyword evidence="9" id="KW-0067">ATP-binding</keyword>
<comment type="subcellular location">
    <subcellularLocation>
        <location evidence="1">Nucleus</location>
    </subcellularLocation>
</comment>
<feature type="domain" description="FATC" evidence="15">
    <location>
        <begin position="799"/>
        <end position="831"/>
    </location>
</feature>
<dbReference type="PROSITE" id="PS00916">
    <property type="entry name" value="PI3_4_KINASE_2"/>
    <property type="match status" value="1"/>
</dbReference>
<dbReference type="InterPro" id="IPR018936">
    <property type="entry name" value="PI3/4_kinase_CS"/>
</dbReference>
<dbReference type="InterPro" id="IPR050517">
    <property type="entry name" value="DDR_Repair_Kinase"/>
</dbReference>
<dbReference type="SMART" id="SM00146">
    <property type="entry name" value="PI3Kc"/>
    <property type="match status" value="1"/>
</dbReference>
<dbReference type="EC" id="2.7.11.1" evidence="3"/>
<dbReference type="GO" id="GO:0005634">
    <property type="term" value="C:nucleus"/>
    <property type="evidence" value="ECO:0007669"/>
    <property type="project" value="UniProtKB-SubCell"/>
</dbReference>
<dbReference type="InterPro" id="IPR036940">
    <property type="entry name" value="PI3/4_kinase_cat_sf"/>
</dbReference>
<dbReference type="InterPro" id="IPR003152">
    <property type="entry name" value="FATC_dom"/>
</dbReference>
<dbReference type="VEuPathDB" id="TriTrypDB:ADEAN_000375100"/>
<dbReference type="EMBL" id="LR877150">
    <property type="protein sequence ID" value="CAD2216290.1"/>
    <property type="molecule type" value="Genomic_DNA"/>
</dbReference>
<proteinExistence type="inferred from homology"/>
<dbReference type="GO" id="GO:0005694">
    <property type="term" value="C:chromosome"/>
    <property type="evidence" value="ECO:0007669"/>
    <property type="project" value="TreeGrafter"/>
</dbReference>
<feature type="domain" description="FAT" evidence="14">
    <location>
        <begin position="1"/>
        <end position="391"/>
    </location>
</feature>
<evidence type="ECO:0000259" key="14">
    <source>
        <dbReference type="PROSITE" id="PS51189"/>
    </source>
</evidence>
<comment type="similarity">
    <text evidence="2">Belongs to the PI3/PI4-kinase family. ATM subfamily.</text>
</comment>
<reference evidence="16 17" key="1">
    <citation type="submission" date="2020-08" db="EMBL/GenBank/DDBJ databases">
        <authorList>
            <person name="Newling K."/>
            <person name="Davey J."/>
            <person name="Forrester S."/>
        </authorList>
    </citation>
    <scope>NUCLEOTIDE SEQUENCE [LARGE SCALE GENOMIC DNA]</scope>
    <source>
        <strain evidence="17">Crithidia deanei Carvalho (ATCC PRA-265)</strain>
    </source>
</reference>
<dbReference type="CDD" id="cd00892">
    <property type="entry name" value="PIKKc_ATR"/>
    <property type="match status" value="1"/>
</dbReference>
<evidence type="ECO:0000256" key="1">
    <source>
        <dbReference type="ARBA" id="ARBA00004123"/>
    </source>
</evidence>
<evidence type="ECO:0000256" key="2">
    <source>
        <dbReference type="ARBA" id="ARBA00010769"/>
    </source>
</evidence>